<protein>
    <submittedName>
        <fullName evidence="2">Hemerythrin-like domain-containing protein</fullName>
    </submittedName>
</protein>
<name>A0A7W7DA19_9ACTN</name>
<dbReference type="AlphaFoldDB" id="A0A7W7DA19"/>
<reference evidence="2 3" key="1">
    <citation type="submission" date="2020-08" db="EMBL/GenBank/DDBJ databases">
        <title>Sequencing the genomes of 1000 actinobacteria strains.</title>
        <authorList>
            <person name="Klenk H.-P."/>
        </authorList>
    </citation>
    <scope>NUCLEOTIDE SEQUENCE [LARGE SCALE GENOMIC DNA]</scope>
    <source>
        <strain evidence="2 3">DSM 45784</strain>
    </source>
</reference>
<organism evidence="2 3">
    <name type="scientific">Sphaerisporangium siamense</name>
    <dbReference type="NCBI Taxonomy" id="795645"/>
    <lineage>
        <taxon>Bacteria</taxon>
        <taxon>Bacillati</taxon>
        <taxon>Actinomycetota</taxon>
        <taxon>Actinomycetes</taxon>
        <taxon>Streptosporangiales</taxon>
        <taxon>Streptosporangiaceae</taxon>
        <taxon>Sphaerisporangium</taxon>
    </lineage>
</organism>
<evidence type="ECO:0000259" key="1">
    <source>
        <dbReference type="Pfam" id="PF01814"/>
    </source>
</evidence>
<comment type="caution">
    <text evidence="2">The sequence shown here is derived from an EMBL/GenBank/DDBJ whole genome shotgun (WGS) entry which is preliminary data.</text>
</comment>
<dbReference type="RefSeq" id="WP_184880718.1">
    <property type="nucleotide sequence ID" value="NZ_BOOV01000016.1"/>
</dbReference>
<dbReference type="PANTHER" id="PTHR35585:SF1">
    <property type="entry name" value="HHE DOMAIN PROTEIN (AFU_ORTHOLOGUE AFUA_4G00730)"/>
    <property type="match status" value="1"/>
</dbReference>
<sequence>MANVFAILERDHDMVKRLMTELESGPPMSGRAGDAHMSARKQQVDRLITEESKHEAVEEEYFWPVVRELVPGGDAMADHAIAQEQRGKYALDELIGYQPGEPRCEDTLMGFISEAREHIAYEEEHVWPELRLVISPERADELGSKMERAKKIAPTRPHPRTPPRPGLLKAASPLVGTADRIRDLVTGRHH</sequence>
<accession>A0A7W7DA19</accession>
<dbReference type="Gene3D" id="1.20.120.520">
    <property type="entry name" value="nmb1532 protein domain like"/>
    <property type="match status" value="1"/>
</dbReference>
<dbReference type="Pfam" id="PF01814">
    <property type="entry name" value="Hemerythrin"/>
    <property type="match status" value="1"/>
</dbReference>
<dbReference type="InterPro" id="IPR012312">
    <property type="entry name" value="Hemerythrin-like"/>
</dbReference>
<keyword evidence="3" id="KW-1185">Reference proteome</keyword>
<dbReference type="Proteomes" id="UP000542210">
    <property type="component" value="Unassembled WGS sequence"/>
</dbReference>
<gene>
    <name evidence="2" type="ORF">BJ982_003112</name>
</gene>
<dbReference type="PANTHER" id="PTHR35585">
    <property type="entry name" value="HHE DOMAIN PROTEIN (AFU_ORTHOLOGUE AFUA_4G00730)"/>
    <property type="match status" value="1"/>
</dbReference>
<dbReference type="EMBL" id="JACHND010000001">
    <property type="protein sequence ID" value="MBB4701568.1"/>
    <property type="molecule type" value="Genomic_DNA"/>
</dbReference>
<evidence type="ECO:0000313" key="3">
    <source>
        <dbReference type="Proteomes" id="UP000542210"/>
    </source>
</evidence>
<feature type="domain" description="Hemerythrin-like" evidence="1">
    <location>
        <begin position="5"/>
        <end position="129"/>
    </location>
</feature>
<evidence type="ECO:0000313" key="2">
    <source>
        <dbReference type="EMBL" id="MBB4701568.1"/>
    </source>
</evidence>
<proteinExistence type="predicted"/>